<dbReference type="Proteomes" id="UP000256388">
    <property type="component" value="Unassembled WGS sequence"/>
</dbReference>
<evidence type="ECO:0000256" key="1">
    <source>
        <dbReference type="SAM" id="Phobius"/>
    </source>
</evidence>
<keyword evidence="1" id="KW-0812">Transmembrane</keyword>
<keyword evidence="1" id="KW-1133">Transmembrane helix</keyword>
<keyword evidence="3" id="KW-1185">Reference proteome</keyword>
<accession>A0A3E0AFT8</accession>
<dbReference type="EMBL" id="QUMS01000001">
    <property type="protein sequence ID" value="REG10521.1"/>
    <property type="molecule type" value="Genomic_DNA"/>
</dbReference>
<dbReference type="RefSeq" id="WP_116223697.1">
    <property type="nucleotide sequence ID" value="NZ_AP018437.1"/>
</dbReference>
<organism evidence="2 3">
    <name type="scientific">Pelolinea submarina</name>
    <dbReference type="NCBI Taxonomy" id="913107"/>
    <lineage>
        <taxon>Bacteria</taxon>
        <taxon>Bacillati</taxon>
        <taxon>Chloroflexota</taxon>
        <taxon>Anaerolineae</taxon>
        <taxon>Anaerolineales</taxon>
        <taxon>Anaerolineaceae</taxon>
        <taxon>Pelolinea</taxon>
    </lineage>
</organism>
<reference evidence="2 3" key="1">
    <citation type="submission" date="2018-08" db="EMBL/GenBank/DDBJ databases">
        <title>Genomic Encyclopedia of Type Strains, Phase IV (KMG-IV): sequencing the most valuable type-strain genomes for metagenomic binning, comparative biology and taxonomic classification.</title>
        <authorList>
            <person name="Goeker M."/>
        </authorList>
    </citation>
    <scope>NUCLEOTIDE SEQUENCE [LARGE SCALE GENOMIC DNA]</scope>
    <source>
        <strain evidence="2 3">DSM 23923</strain>
    </source>
</reference>
<gene>
    <name evidence="2" type="ORF">DFR64_0380</name>
</gene>
<sequence>MNKRALGIIGGIISLIIGGTVYNISQEDVANKFSEETGMSQKEAEQYVENIPDDELVSFDELGSDLIEDGQDILSLSSEVDCVTYYYEWETESLTCTEGKSQFRKFGDSEIALGKAYKELSSESASTEDIYSAIRLIDEVNENYDLEIIKKLMDNSDIDEAVKTNLYNKALLRAVLESD</sequence>
<evidence type="ECO:0000313" key="3">
    <source>
        <dbReference type="Proteomes" id="UP000256388"/>
    </source>
</evidence>
<feature type="transmembrane region" description="Helical" evidence="1">
    <location>
        <begin position="6"/>
        <end position="24"/>
    </location>
</feature>
<dbReference type="AlphaFoldDB" id="A0A3E0AFT8"/>
<protein>
    <submittedName>
        <fullName evidence="2">Uncharacterized protein</fullName>
    </submittedName>
</protein>
<keyword evidence="1" id="KW-0472">Membrane</keyword>
<comment type="caution">
    <text evidence="2">The sequence shown here is derived from an EMBL/GenBank/DDBJ whole genome shotgun (WGS) entry which is preliminary data.</text>
</comment>
<proteinExistence type="predicted"/>
<name>A0A3E0AFT8_9CHLR</name>
<evidence type="ECO:0000313" key="2">
    <source>
        <dbReference type="EMBL" id="REG10521.1"/>
    </source>
</evidence>